<accession>A0A1A9F418</accession>
<protein>
    <recommendedName>
        <fullName evidence="3">P/Homo B domain-containing protein</fullName>
    </recommendedName>
</protein>
<dbReference type="STRING" id="1821621.A8C75_20350"/>
<dbReference type="Proteomes" id="UP000078070">
    <property type="component" value="Chromosome"/>
</dbReference>
<evidence type="ECO:0000256" key="1">
    <source>
        <dbReference type="ARBA" id="ARBA00022670"/>
    </source>
</evidence>
<dbReference type="GO" id="GO:0006508">
    <property type="term" value="P:proteolysis"/>
    <property type="evidence" value="ECO:0007669"/>
    <property type="project" value="UniProtKB-KW"/>
</dbReference>
<dbReference type="Pfam" id="PF01483">
    <property type="entry name" value="P_proprotein"/>
    <property type="match status" value="2"/>
</dbReference>
<dbReference type="KEGG" id="mars:A8C75_20350"/>
<dbReference type="OrthoDB" id="9790784at2"/>
<dbReference type="InterPro" id="IPR008979">
    <property type="entry name" value="Galactose-bd-like_sf"/>
</dbReference>
<evidence type="ECO:0000313" key="5">
    <source>
        <dbReference type="Proteomes" id="UP000078070"/>
    </source>
</evidence>
<dbReference type="SUPFAM" id="SSF49785">
    <property type="entry name" value="Galactose-binding domain-like"/>
    <property type="match status" value="2"/>
</dbReference>
<dbReference type="EMBL" id="CP015839">
    <property type="protein sequence ID" value="ANG64591.1"/>
    <property type="molecule type" value="Genomic_DNA"/>
</dbReference>
<name>A0A1A9F418_9GAMM</name>
<gene>
    <name evidence="4" type="ORF">A8C75_20350</name>
</gene>
<feature type="domain" description="P/Homo B" evidence="3">
    <location>
        <begin position="454"/>
        <end position="582"/>
    </location>
</feature>
<evidence type="ECO:0000256" key="2">
    <source>
        <dbReference type="ARBA" id="ARBA00022801"/>
    </source>
</evidence>
<dbReference type="AlphaFoldDB" id="A0A1A9F418"/>
<dbReference type="InterPro" id="IPR008757">
    <property type="entry name" value="Peptidase_M6-like_domain"/>
</dbReference>
<feature type="domain" description="P/Homo B" evidence="3">
    <location>
        <begin position="321"/>
        <end position="453"/>
    </location>
</feature>
<dbReference type="PANTHER" id="PTHR41775:SF1">
    <property type="entry name" value="PEPTIDASE M6-LIKE DOMAIN-CONTAINING PROTEIN"/>
    <property type="match status" value="1"/>
</dbReference>
<keyword evidence="1" id="KW-0645">Protease</keyword>
<dbReference type="PANTHER" id="PTHR41775">
    <property type="entry name" value="SECRETED PROTEIN-RELATED"/>
    <property type="match status" value="1"/>
</dbReference>
<organism evidence="4 5">
    <name type="scientific">Marinobacterium aestuarii</name>
    <dbReference type="NCBI Taxonomy" id="1821621"/>
    <lineage>
        <taxon>Bacteria</taxon>
        <taxon>Pseudomonadati</taxon>
        <taxon>Pseudomonadota</taxon>
        <taxon>Gammaproteobacteria</taxon>
        <taxon>Oceanospirillales</taxon>
        <taxon>Oceanospirillaceae</taxon>
        <taxon>Marinobacterium</taxon>
    </lineage>
</organism>
<dbReference type="GO" id="GO:0004252">
    <property type="term" value="F:serine-type endopeptidase activity"/>
    <property type="evidence" value="ECO:0007669"/>
    <property type="project" value="InterPro"/>
</dbReference>
<dbReference type="PROSITE" id="PS51829">
    <property type="entry name" value="P_HOMO_B"/>
    <property type="match status" value="2"/>
</dbReference>
<keyword evidence="5" id="KW-1185">Reference proteome</keyword>
<dbReference type="NCBIfam" id="TIGR03296">
    <property type="entry name" value="M6dom_TIGR03296"/>
    <property type="match status" value="1"/>
</dbReference>
<dbReference type="Gene3D" id="2.60.120.260">
    <property type="entry name" value="Galactose-binding domain-like"/>
    <property type="match status" value="2"/>
</dbReference>
<evidence type="ECO:0000259" key="3">
    <source>
        <dbReference type="PROSITE" id="PS51829"/>
    </source>
</evidence>
<sequence length="582" mass="62580">MATSVLSGKLDYSNDVVGPLRLSQNRSYYITHLLVKEALDLAVAAGTDLSRYDSRGEGIMDALNIMYAGQTQYDGDLWPHNSDINLRYGNISTNLYLLTSAGRSAWDLSIGTFCHENGHLLCRFPDMYDYGAVNREGDGVKSAGSYCLMGSGNHLNSGRTPAPVCAYLRDLAGWCDNETLLNTAAVIQAVHGDYNRVLKFRGRTPNEYFLVENRSKLGLDQHLPSSGLAIYHCDTLGSNEFQQGTGQRHYQCALLQADGNTDLEHNVNQGDGTDLFGGVNGVAISHATTPSSRLWDGSDSGFVLSDIAVPDERLEFRVGVVEPPPVISVSTLVGENMTSMSIPDKNTAGINSKINMGQTGLVQRIKVSLDITHTYIGDLVIELMDPAGTRVKLHNREGGAADNLSKSYALESLAALAVFVGRAVQGDWMLSVKDLAGRDLGTLNRWKLEVEVERVAQIVQGEIAPNLAIPDNDAAGVSSSIVISQSGSVDQLKVSIDITHIYIGDLRLVLISPAGRSVVLHSQLGGGQDNLVVTYDSAAPLSPLSGLSGQPIQGNWTLRVADLARIDVGRLNSWSLEIVPGG</sequence>
<dbReference type="InterPro" id="IPR002884">
    <property type="entry name" value="P_dom"/>
</dbReference>
<evidence type="ECO:0000313" key="4">
    <source>
        <dbReference type="EMBL" id="ANG64591.1"/>
    </source>
</evidence>
<dbReference type="RefSeq" id="WP_067386190.1">
    <property type="nucleotide sequence ID" value="NZ_CP015839.1"/>
</dbReference>
<reference evidence="5" key="1">
    <citation type="submission" date="2016-05" db="EMBL/GenBank/DDBJ databases">
        <authorList>
            <person name="Baek K."/>
            <person name="Yang S.-J."/>
        </authorList>
    </citation>
    <scope>NUCLEOTIDE SEQUENCE [LARGE SCALE GENOMIC DNA]</scope>
    <source>
        <strain evidence="5">ST58-10</strain>
    </source>
</reference>
<reference evidence="4 5" key="2">
    <citation type="journal article" date="2018" name="Int. J. Syst. Evol. Microbiol.">
        <title>Marinobacterium aestuarii sp. nov., a benzene-degrading marine bacterium isolated from estuary sediment.</title>
        <authorList>
            <person name="Bae S.S."/>
            <person name="Jung J."/>
            <person name="Chung D."/>
            <person name="Baek K."/>
        </authorList>
    </citation>
    <scope>NUCLEOTIDE SEQUENCE [LARGE SCALE GENOMIC DNA]</scope>
    <source>
        <strain evidence="4 5">ST58-10</strain>
    </source>
</reference>
<keyword evidence="2" id="KW-0378">Hydrolase</keyword>
<proteinExistence type="predicted"/>